<organism evidence="1 2">
    <name type="scientific">Cytobacillus eiseniae</name>
    <dbReference type="NCBI Taxonomy" id="762947"/>
    <lineage>
        <taxon>Bacteria</taxon>
        <taxon>Bacillati</taxon>
        <taxon>Bacillota</taxon>
        <taxon>Bacilli</taxon>
        <taxon>Bacillales</taxon>
        <taxon>Bacillaceae</taxon>
        <taxon>Cytobacillus</taxon>
    </lineage>
</organism>
<evidence type="ECO:0000313" key="2">
    <source>
        <dbReference type="Proteomes" id="UP001519293"/>
    </source>
</evidence>
<dbReference type="EMBL" id="JAGIKZ010000005">
    <property type="protein sequence ID" value="MBP2240863.1"/>
    <property type="molecule type" value="Genomic_DNA"/>
</dbReference>
<dbReference type="Pfam" id="PF15980">
    <property type="entry name" value="ComGF"/>
    <property type="match status" value="1"/>
</dbReference>
<sequence>MVEMLLAFSLFLIIASLFSISLTSLLPNDQFDLRYKELEWHVFVAQLKKEIHSAEEMDVENNRLVIRVNGQNVQFDKHGTNIRRRVNDTGHEIVFQQVNSILFERLKDGMNLTVVDLQQQKYTAVFYSFLEMEENYAP</sequence>
<name>A0ABS4RDQ2_9BACI</name>
<evidence type="ECO:0000313" key="1">
    <source>
        <dbReference type="EMBL" id="MBP2240863.1"/>
    </source>
</evidence>
<comment type="caution">
    <text evidence="1">The sequence shown here is derived from an EMBL/GenBank/DDBJ whole genome shotgun (WGS) entry which is preliminary data.</text>
</comment>
<proteinExistence type="predicted"/>
<accession>A0ABS4RDQ2</accession>
<reference evidence="1 2" key="1">
    <citation type="submission" date="2021-03" db="EMBL/GenBank/DDBJ databases">
        <title>Genomic Encyclopedia of Type Strains, Phase IV (KMG-IV): sequencing the most valuable type-strain genomes for metagenomic binning, comparative biology and taxonomic classification.</title>
        <authorList>
            <person name="Goeker M."/>
        </authorList>
    </citation>
    <scope>NUCLEOTIDE SEQUENCE [LARGE SCALE GENOMIC DNA]</scope>
    <source>
        <strain evidence="1 2">DSM 26675</strain>
    </source>
</reference>
<keyword evidence="2" id="KW-1185">Reference proteome</keyword>
<dbReference type="InterPro" id="IPR016977">
    <property type="entry name" value="ComGF"/>
</dbReference>
<protein>
    <submittedName>
        <fullName evidence="1">Competence protein ComGF</fullName>
    </submittedName>
</protein>
<dbReference type="NCBIfam" id="NF041002">
    <property type="entry name" value="pilin_ComGF"/>
    <property type="match status" value="1"/>
</dbReference>
<dbReference type="Proteomes" id="UP001519293">
    <property type="component" value="Unassembled WGS sequence"/>
</dbReference>
<gene>
    <name evidence="1" type="ORF">J2Z40_001422</name>
</gene>